<dbReference type="Proteomes" id="UP000253094">
    <property type="component" value="Unassembled WGS sequence"/>
</dbReference>
<organism evidence="2 3">
    <name type="scientific">Sphaerisporangium album</name>
    <dbReference type="NCBI Taxonomy" id="509200"/>
    <lineage>
        <taxon>Bacteria</taxon>
        <taxon>Bacillati</taxon>
        <taxon>Actinomycetota</taxon>
        <taxon>Actinomycetes</taxon>
        <taxon>Streptosporangiales</taxon>
        <taxon>Streptosporangiaceae</taxon>
        <taxon>Sphaerisporangium</taxon>
    </lineage>
</organism>
<keyword evidence="3" id="KW-1185">Reference proteome</keyword>
<reference evidence="2 3" key="1">
    <citation type="submission" date="2018-06" db="EMBL/GenBank/DDBJ databases">
        <title>Sphaerisporangium craniellae sp. nov., isolated from a marine sponge in the South China Sea.</title>
        <authorList>
            <person name="Li L."/>
        </authorList>
    </citation>
    <scope>NUCLEOTIDE SEQUENCE [LARGE SCALE GENOMIC DNA]</scope>
    <source>
        <strain evidence="2 3">CCTCC AA 208026</strain>
    </source>
</reference>
<comment type="caution">
    <text evidence="2">The sequence shown here is derived from an EMBL/GenBank/DDBJ whole genome shotgun (WGS) entry which is preliminary data.</text>
</comment>
<feature type="region of interest" description="Disordered" evidence="1">
    <location>
        <begin position="45"/>
        <end position="67"/>
    </location>
</feature>
<dbReference type="InterPro" id="IPR032716">
    <property type="entry name" value="ACC_epsilon"/>
</dbReference>
<dbReference type="RefSeq" id="WP_114031378.1">
    <property type="nucleotide sequence ID" value="NZ_QOIL01000015.1"/>
</dbReference>
<dbReference type="EMBL" id="QOIL01000015">
    <property type="protein sequence ID" value="RCG27854.1"/>
    <property type="molecule type" value="Genomic_DNA"/>
</dbReference>
<sequence>MAQSYLRVVHGAATPEEVAALVIAVATRAATPPRPAQKPALWRNPAHQMRTALSPGSGAWRASSRPH</sequence>
<dbReference type="Pfam" id="PF13822">
    <property type="entry name" value="ACC_epsilon"/>
    <property type="match status" value="1"/>
</dbReference>
<gene>
    <name evidence="2" type="ORF">DQ384_25340</name>
</gene>
<dbReference type="AlphaFoldDB" id="A0A367FBY9"/>
<evidence type="ECO:0000313" key="3">
    <source>
        <dbReference type="Proteomes" id="UP000253094"/>
    </source>
</evidence>
<protein>
    <submittedName>
        <fullName evidence="2">Acyl-CoA carboxylase subunit epsilon</fullName>
    </submittedName>
</protein>
<name>A0A367FBY9_9ACTN</name>
<dbReference type="GO" id="GO:0004658">
    <property type="term" value="F:propionyl-CoA carboxylase activity"/>
    <property type="evidence" value="ECO:0007669"/>
    <property type="project" value="InterPro"/>
</dbReference>
<evidence type="ECO:0000256" key="1">
    <source>
        <dbReference type="SAM" id="MobiDB-lite"/>
    </source>
</evidence>
<proteinExistence type="predicted"/>
<dbReference type="GO" id="GO:0003989">
    <property type="term" value="F:acetyl-CoA carboxylase activity"/>
    <property type="evidence" value="ECO:0007669"/>
    <property type="project" value="InterPro"/>
</dbReference>
<accession>A0A367FBY9</accession>
<evidence type="ECO:0000313" key="2">
    <source>
        <dbReference type="EMBL" id="RCG27854.1"/>
    </source>
</evidence>